<comment type="caution">
    <text evidence="2">The sequence shown here is derived from an EMBL/GenBank/DDBJ whole genome shotgun (WGS) entry which is preliminary data.</text>
</comment>
<gene>
    <name evidence="2" type="ORF">C1SCF055_LOCUS11125</name>
</gene>
<proteinExistence type="predicted"/>
<evidence type="ECO:0000313" key="2">
    <source>
        <dbReference type="EMBL" id="CAI3983520.1"/>
    </source>
</evidence>
<dbReference type="Gene3D" id="2.60.40.790">
    <property type="match status" value="1"/>
</dbReference>
<organism evidence="2">
    <name type="scientific">Cladocopium goreaui</name>
    <dbReference type="NCBI Taxonomy" id="2562237"/>
    <lineage>
        <taxon>Eukaryota</taxon>
        <taxon>Sar</taxon>
        <taxon>Alveolata</taxon>
        <taxon>Dinophyceae</taxon>
        <taxon>Suessiales</taxon>
        <taxon>Symbiodiniaceae</taxon>
        <taxon>Cladocopium</taxon>
    </lineage>
</organism>
<dbReference type="EMBL" id="CAMXCT010000810">
    <property type="protein sequence ID" value="CAI3983520.1"/>
    <property type="molecule type" value="Genomic_DNA"/>
</dbReference>
<dbReference type="InterPro" id="IPR007052">
    <property type="entry name" value="CS_dom"/>
</dbReference>
<dbReference type="AlphaFoldDB" id="A0A9P1C1R5"/>
<protein>
    <submittedName>
        <fullName evidence="3">CS domain-containing protein</fullName>
    </submittedName>
</protein>
<dbReference type="InterPro" id="IPR008978">
    <property type="entry name" value="HSP20-like_chaperone"/>
</dbReference>
<dbReference type="PROSITE" id="PS51203">
    <property type="entry name" value="CS"/>
    <property type="match status" value="1"/>
</dbReference>
<evidence type="ECO:0000259" key="1">
    <source>
        <dbReference type="PROSITE" id="PS51203"/>
    </source>
</evidence>
<dbReference type="EMBL" id="CAMXCT020000810">
    <property type="protein sequence ID" value="CAL1136895.1"/>
    <property type="molecule type" value="Genomic_DNA"/>
</dbReference>
<feature type="domain" description="CS" evidence="1">
    <location>
        <begin position="169"/>
        <end position="277"/>
    </location>
</feature>
<reference evidence="2" key="1">
    <citation type="submission" date="2022-10" db="EMBL/GenBank/DDBJ databases">
        <authorList>
            <person name="Chen Y."/>
            <person name="Dougan E. K."/>
            <person name="Chan C."/>
            <person name="Rhodes N."/>
            <person name="Thang M."/>
        </authorList>
    </citation>
    <scope>NUCLEOTIDE SEQUENCE</scope>
</reference>
<name>A0A9P1C1R5_9DINO</name>
<dbReference type="OrthoDB" id="441770at2759"/>
<sequence length="334" mass="38836">MDQESDEEPETALEALRRWTLEHGTALKGLQAPACNFEDDEDRIHPLALEFERISDEEATDATRMDDMTSMEALASPGLHMATSSEVDMAYQRAKKEFEATPHVLEAVDLDGWTLETSQLQLVEETEEDIKELKILLSCCQHEKNRQRLRQAISEFQVQLRSRRTWGWFPLERFQWSGFEYEKPLITLDFHVPGVGSLPPEDVHCDFGVDWFDLKVWNVEWPQDPGVKYHHRVKKTRLMRDIVPCDCSVEAQGDHLYVKLQKIKDPRHGYCAWSDLSAGRGRKPFKYQEDAQDGGLMDFLEGEYEKYEGYDGFRRDVGQAMEQVHRHQPVRGFD</sequence>
<dbReference type="Proteomes" id="UP001152797">
    <property type="component" value="Unassembled WGS sequence"/>
</dbReference>
<dbReference type="EMBL" id="CAMXCT030000810">
    <property type="protein sequence ID" value="CAL4770832.1"/>
    <property type="molecule type" value="Genomic_DNA"/>
</dbReference>
<keyword evidence="4" id="KW-1185">Reference proteome</keyword>
<reference evidence="3 4" key="2">
    <citation type="submission" date="2024-05" db="EMBL/GenBank/DDBJ databases">
        <authorList>
            <person name="Chen Y."/>
            <person name="Shah S."/>
            <person name="Dougan E. K."/>
            <person name="Thang M."/>
            <person name="Chan C."/>
        </authorList>
    </citation>
    <scope>NUCLEOTIDE SEQUENCE [LARGE SCALE GENOMIC DNA]</scope>
</reference>
<accession>A0A9P1C1R5</accession>
<evidence type="ECO:0000313" key="3">
    <source>
        <dbReference type="EMBL" id="CAL4770832.1"/>
    </source>
</evidence>
<dbReference type="SUPFAM" id="SSF49764">
    <property type="entry name" value="HSP20-like chaperones"/>
    <property type="match status" value="1"/>
</dbReference>
<evidence type="ECO:0000313" key="4">
    <source>
        <dbReference type="Proteomes" id="UP001152797"/>
    </source>
</evidence>